<feature type="binding site" evidence="8">
    <location>
        <position position="191"/>
    </location>
    <ligand>
        <name>ATP</name>
        <dbReference type="ChEBI" id="CHEBI:30616"/>
    </ligand>
</feature>
<dbReference type="InterPro" id="IPR024109">
    <property type="entry name" value="Trp-tRNA-ligase_bac-type"/>
</dbReference>
<accession>A0ABU1J9M5</accession>
<evidence type="ECO:0000313" key="10">
    <source>
        <dbReference type="EMBL" id="MDR6269120.1"/>
    </source>
</evidence>
<gene>
    <name evidence="8" type="primary">trpS</name>
    <name evidence="10" type="ORF">JOE69_001358</name>
</gene>
<dbReference type="InterPro" id="IPR002306">
    <property type="entry name" value="Trp-tRNA-ligase"/>
</dbReference>
<comment type="subcellular location">
    <subcellularLocation>
        <location evidence="8">Cytoplasm</location>
    </subcellularLocation>
</comment>
<keyword evidence="4 8" id="KW-0067">ATP-binding</keyword>
<evidence type="ECO:0000256" key="6">
    <source>
        <dbReference type="ARBA" id="ARBA00023146"/>
    </source>
</evidence>
<dbReference type="PANTHER" id="PTHR43766">
    <property type="entry name" value="TRYPTOPHAN--TRNA LIGASE, MITOCHONDRIAL"/>
    <property type="match status" value="1"/>
</dbReference>
<keyword evidence="8" id="KW-0963">Cytoplasm</keyword>
<feature type="binding site" evidence="8">
    <location>
        <begin position="200"/>
        <end position="204"/>
    </location>
    <ligand>
        <name>ATP</name>
        <dbReference type="ChEBI" id="CHEBI:30616"/>
    </ligand>
</feature>
<dbReference type="CDD" id="cd00806">
    <property type="entry name" value="TrpRS_core"/>
    <property type="match status" value="1"/>
</dbReference>
<dbReference type="InterPro" id="IPR002305">
    <property type="entry name" value="aa-tRNA-synth_Ic"/>
</dbReference>
<evidence type="ECO:0000256" key="1">
    <source>
        <dbReference type="ARBA" id="ARBA00005594"/>
    </source>
</evidence>
<evidence type="ECO:0000256" key="9">
    <source>
        <dbReference type="RuleBase" id="RU363036"/>
    </source>
</evidence>
<comment type="caution">
    <text evidence="8">Lacks conserved residue(s) required for the propagation of feature annotation.</text>
</comment>
<comment type="catalytic activity">
    <reaction evidence="7 8">
        <text>tRNA(Trp) + L-tryptophan + ATP = L-tryptophyl-tRNA(Trp) + AMP + diphosphate + H(+)</text>
        <dbReference type="Rhea" id="RHEA:24080"/>
        <dbReference type="Rhea" id="RHEA-COMP:9671"/>
        <dbReference type="Rhea" id="RHEA-COMP:9705"/>
        <dbReference type="ChEBI" id="CHEBI:15378"/>
        <dbReference type="ChEBI" id="CHEBI:30616"/>
        <dbReference type="ChEBI" id="CHEBI:33019"/>
        <dbReference type="ChEBI" id="CHEBI:57912"/>
        <dbReference type="ChEBI" id="CHEBI:78442"/>
        <dbReference type="ChEBI" id="CHEBI:78535"/>
        <dbReference type="ChEBI" id="CHEBI:456215"/>
        <dbReference type="EC" id="6.1.1.2"/>
    </reaction>
</comment>
<feature type="short sequence motif" description="'KMSKS' region" evidence="8">
    <location>
        <begin position="200"/>
        <end position="204"/>
    </location>
</feature>
<dbReference type="PANTHER" id="PTHR43766:SF1">
    <property type="entry name" value="TRYPTOPHAN--TRNA LIGASE, MITOCHONDRIAL"/>
    <property type="match status" value="1"/>
</dbReference>
<dbReference type="GO" id="GO:0004830">
    <property type="term" value="F:tryptophan-tRNA ligase activity"/>
    <property type="evidence" value="ECO:0007669"/>
    <property type="project" value="UniProtKB-EC"/>
</dbReference>
<feature type="binding site" evidence="8">
    <location>
        <begin position="23"/>
        <end position="24"/>
    </location>
    <ligand>
        <name>ATP</name>
        <dbReference type="ChEBI" id="CHEBI:30616"/>
    </ligand>
</feature>
<comment type="subunit">
    <text evidence="8">Homodimer.</text>
</comment>
<dbReference type="SUPFAM" id="SSF52374">
    <property type="entry name" value="Nucleotidylyl transferase"/>
    <property type="match status" value="1"/>
</dbReference>
<dbReference type="HAMAP" id="MF_00140_B">
    <property type="entry name" value="Trp_tRNA_synth_B"/>
    <property type="match status" value="1"/>
</dbReference>
<keyword evidence="2 8" id="KW-0436">Ligase</keyword>
<keyword evidence="5 8" id="KW-0648">Protein biosynthesis</keyword>
<feature type="binding site" evidence="8">
    <location>
        <begin position="152"/>
        <end position="154"/>
    </location>
    <ligand>
        <name>ATP</name>
        <dbReference type="ChEBI" id="CHEBI:30616"/>
    </ligand>
</feature>
<keyword evidence="11" id="KW-1185">Reference proteome</keyword>
<dbReference type="Gene3D" id="3.40.50.620">
    <property type="entry name" value="HUPs"/>
    <property type="match status" value="1"/>
</dbReference>
<dbReference type="InterPro" id="IPR014729">
    <property type="entry name" value="Rossmann-like_a/b/a_fold"/>
</dbReference>
<dbReference type="PROSITE" id="PS00178">
    <property type="entry name" value="AA_TRNA_LIGASE_I"/>
    <property type="match status" value="1"/>
</dbReference>
<sequence length="348" mass="37817">MPANPRARILSGMQPSADSLHLGNYLGALVQWRAMQEEYDAVYMIVDLHAITVPQDPGVLAQRTRVTAAQYLAGGIDVDKCTLFVQSHVPEHTQLAWVLNCLTGFGEASRMTQFKDKSLKQGSDTASVGLFTYPILQAADILLYQPEGVPVGEDQRQHVELSRDLAQRFNHRFGETFVVPQAFIQKESAKIQDLQNPAAKMSKSAESPNGLINLLDDPKVTAKRIKSAVTDDGTEIRYDKAEKPGVSNLLAIYSALSGKPIAAIEAEYQGKMYGHLKVDLADLVVSELAPIRARAQELLADPAELDRLLAVGAQKAREVAAVTLEEVYRKVGFLAPVATGPLGTSAAK</sequence>
<evidence type="ECO:0000256" key="4">
    <source>
        <dbReference type="ARBA" id="ARBA00022840"/>
    </source>
</evidence>
<dbReference type="EMBL" id="JAVDQF010000001">
    <property type="protein sequence ID" value="MDR6269120.1"/>
    <property type="molecule type" value="Genomic_DNA"/>
</dbReference>
<name>A0ABU1J9M5_9MICC</name>
<dbReference type="Gene3D" id="1.10.240.10">
    <property type="entry name" value="Tyrosyl-Transfer RNA Synthetase"/>
    <property type="match status" value="1"/>
</dbReference>
<comment type="similarity">
    <text evidence="1 8 9">Belongs to the class-I aminoacyl-tRNA synthetase family.</text>
</comment>
<feature type="binding site" evidence="8">
    <location>
        <position position="140"/>
    </location>
    <ligand>
        <name>L-tryptophan</name>
        <dbReference type="ChEBI" id="CHEBI:57912"/>
    </ligand>
</feature>
<evidence type="ECO:0000313" key="11">
    <source>
        <dbReference type="Proteomes" id="UP001185069"/>
    </source>
</evidence>
<keyword evidence="6 8" id="KW-0030">Aminoacyl-tRNA synthetase</keyword>
<evidence type="ECO:0000256" key="8">
    <source>
        <dbReference type="HAMAP-Rule" id="MF_00140"/>
    </source>
</evidence>
<comment type="function">
    <text evidence="8">Catalyzes the attachment of tryptophan to tRNA(Trp).</text>
</comment>
<comment type="caution">
    <text evidence="10">The sequence shown here is derived from an EMBL/GenBank/DDBJ whole genome shotgun (WGS) entry which is preliminary data.</text>
</comment>
<evidence type="ECO:0000256" key="5">
    <source>
        <dbReference type="ARBA" id="ARBA00022917"/>
    </source>
</evidence>
<proteinExistence type="inferred from homology"/>
<reference evidence="10 11" key="1">
    <citation type="submission" date="2023-07" db="EMBL/GenBank/DDBJ databases">
        <title>Sequencing the genomes of 1000 actinobacteria strains.</title>
        <authorList>
            <person name="Klenk H.-P."/>
        </authorList>
    </citation>
    <scope>NUCLEOTIDE SEQUENCE [LARGE SCALE GENOMIC DNA]</scope>
    <source>
        <strain evidence="10 11">DSM 14555</strain>
    </source>
</reference>
<protein>
    <recommendedName>
        <fullName evidence="8">Tryptophan--tRNA ligase</fullName>
        <ecNumber evidence="8">6.1.1.2</ecNumber>
    </recommendedName>
    <alternativeName>
        <fullName evidence="8">Tryptophanyl-tRNA synthetase</fullName>
        <shortName evidence="8">TrpRS</shortName>
    </alternativeName>
</protein>
<dbReference type="Proteomes" id="UP001185069">
    <property type="component" value="Unassembled WGS sequence"/>
</dbReference>
<organism evidence="10 11">
    <name type="scientific">Arthrobacter russicus</name>
    <dbReference type="NCBI Taxonomy" id="172040"/>
    <lineage>
        <taxon>Bacteria</taxon>
        <taxon>Bacillati</taxon>
        <taxon>Actinomycetota</taxon>
        <taxon>Actinomycetes</taxon>
        <taxon>Micrococcales</taxon>
        <taxon>Micrococcaceae</taxon>
        <taxon>Arthrobacter</taxon>
    </lineage>
</organism>
<dbReference type="RefSeq" id="WP_309797186.1">
    <property type="nucleotide sequence ID" value="NZ_BAAAHY010000001.1"/>
</dbReference>
<evidence type="ECO:0000256" key="2">
    <source>
        <dbReference type="ARBA" id="ARBA00022598"/>
    </source>
</evidence>
<dbReference type="Pfam" id="PF00579">
    <property type="entry name" value="tRNA-synt_1b"/>
    <property type="match status" value="1"/>
</dbReference>
<dbReference type="NCBIfam" id="TIGR00233">
    <property type="entry name" value="trpS"/>
    <property type="match status" value="1"/>
</dbReference>
<feature type="binding site" evidence="8">
    <location>
        <begin position="14"/>
        <end position="16"/>
    </location>
    <ligand>
        <name>ATP</name>
        <dbReference type="ChEBI" id="CHEBI:30616"/>
    </ligand>
</feature>
<dbReference type="InterPro" id="IPR050203">
    <property type="entry name" value="Trp-tRNA_synthetase"/>
</dbReference>
<dbReference type="InterPro" id="IPR001412">
    <property type="entry name" value="aa-tRNA-synth_I_CS"/>
</dbReference>
<dbReference type="EC" id="6.1.1.2" evidence="8"/>
<dbReference type="PRINTS" id="PR01039">
    <property type="entry name" value="TRNASYNTHTRP"/>
</dbReference>
<evidence type="ECO:0000256" key="7">
    <source>
        <dbReference type="ARBA" id="ARBA00049929"/>
    </source>
</evidence>
<keyword evidence="3 8" id="KW-0547">Nucleotide-binding</keyword>
<evidence type="ECO:0000256" key="3">
    <source>
        <dbReference type="ARBA" id="ARBA00022741"/>
    </source>
</evidence>